<dbReference type="Pfam" id="PF00027">
    <property type="entry name" value="cNMP_binding"/>
    <property type="match status" value="3"/>
</dbReference>
<evidence type="ECO:0000259" key="2">
    <source>
        <dbReference type="PROSITE" id="PS50042"/>
    </source>
</evidence>
<dbReference type="SUPFAM" id="SSF51206">
    <property type="entry name" value="cAMP-binding domain-like"/>
    <property type="match status" value="3"/>
</dbReference>
<protein>
    <recommendedName>
        <fullName evidence="2">Cyclic nucleotide-binding domain-containing protein</fullName>
    </recommendedName>
</protein>
<dbReference type="SMART" id="SM00100">
    <property type="entry name" value="cNMP"/>
    <property type="match status" value="3"/>
</dbReference>
<reference evidence="3" key="1">
    <citation type="submission" date="2023-10" db="EMBL/GenBank/DDBJ databases">
        <authorList>
            <person name="Chen Y."/>
            <person name="Shah S."/>
            <person name="Dougan E. K."/>
            <person name="Thang M."/>
            <person name="Chan C."/>
        </authorList>
    </citation>
    <scope>NUCLEOTIDE SEQUENCE [LARGE SCALE GENOMIC DNA]</scope>
</reference>
<name>A0ABN9UZ54_9DINO</name>
<dbReference type="InterPro" id="IPR018490">
    <property type="entry name" value="cNMP-bd_dom_sf"/>
</dbReference>
<feature type="domain" description="Cyclic nucleotide-binding" evidence="2">
    <location>
        <begin position="332"/>
        <end position="423"/>
    </location>
</feature>
<organism evidence="3 4">
    <name type="scientific">Prorocentrum cordatum</name>
    <dbReference type="NCBI Taxonomy" id="2364126"/>
    <lineage>
        <taxon>Eukaryota</taxon>
        <taxon>Sar</taxon>
        <taxon>Alveolata</taxon>
        <taxon>Dinophyceae</taxon>
        <taxon>Prorocentrales</taxon>
        <taxon>Prorocentraceae</taxon>
        <taxon>Prorocentrum</taxon>
    </lineage>
</organism>
<sequence length="686" mass="72436">MTRETFEKVMAALPEQRAGAERSILQEMAGKAVERLGFSRGSVGILRFSSLFRAVSDEFATLVSQKLEERIYQPGELITEEGAAGSSMYLLLAGDVEVEAGGGPPAACGGRQAFGEAVLLRVAGAYSTTLRARSSCLVQALSRRSLDEVLASFPEERGLFDGLRVEGGGGGLECSLSRSPSFSGTAPEFVALLCRHSEDVFYAPGEEIVTRGDACALGRSSIFLLVSGQAVVEGLHSQCLGSLGPGHIFGEAGALGFAPSRSATVRAGRGGLTHCAMLQGPAIEEATRRFPETHGLFRALFEEREEANACIEGRREDWVHAVVVPALRRSRLFAGLPAELVRRVSLPLSEVRYGAGEYIAAGEELDRMFFLLHGRAEARRRRGGRVLCGLSDGAVLGEAAALGLLPVSTAAVRAASECRALVVPAGGVRAVAASAQGAAPLRQALQLLRQERLRQAESGLPLCALGLGFAAQDFCARVVNLQAECVELHADACWHPRPDSDPCGPHFGVLVGGRGALVLGLEERPVMALAPGSLLPEGLYAKYGAHVRAQAAGQVYRVRLVDFMLALGSAPSSFKSFVLFEALWKEARERACARLKCACGARGALSCTVSDAGIRPRSSWSLSRGPGPAEAEGLLEPMRRDASFFAAGGAVRPAEEPRPDLGGACARLRRVRSLPGPAACARLAEA</sequence>
<keyword evidence="1" id="KW-1071">Ligand-gated ion channel</keyword>
<comment type="caution">
    <text evidence="3">The sequence shown here is derived from an EMBL/GenBank/DDBJ whole genome shotgun (WGS) entry which is preliminary data.</text>
</comment>
<keyword evidence="1" id="KW-0406">Ion transport</keyword>
<gene>
    <name evidence="3" type="ORF">PCOR1329_LOCUS53075</name>
</gene>
<evidence type="ECO:0000313" key="3">
    <source>
        <dbReference type="EMBL" id="CAK0865598.1"/>
    </source>
</evidence>
<dbReference type="Gene3D" id="2.60.120.10">
    <property type="entry name" value="Jelly Rolls"/>
    <property type="match status" value="3"/>
</dbReference>
<dbReference type="PANTHER" id="PTHR45638:SF11">
    <property type="entry name" value="CYCLIC NUCLEOTIDE-GATED CATION CHANNEL SUBUNIT A"/>
    <property type="match status" value="1"/>
</dbReference>
<proteinExistence type="predicted"/>
<dbReference type="InterPro" id="IPR014710">
    <property type="entry name" value="RmlC-like_jellyroll"/>
</dbReference>
<feature type="domain" description="Cyclic nucleotide-binding" evidence="2">
    <location>
        <begin position="220"/>
        <end position="267"/>
    </location>
</feature>
<keyword evidence="1" id="KW-0407">Ion channel</keyword>
<dbReference type="InterPro" id="IPR000595">
    <property type="entry name" value="cNMP-bd_dom"/>
</dbReference>
<evidence type="ECO:0000256" key="1">
    <source>
        <dbReference type="ARBA" id="ARBA00023286"/>
    </source>
</evidence>
<dbReference type="PANTHER" id="PTHR45638">
    <property type="entry name" value="CYCLIC NUCLEOTIDE-GATED CATION CHANNEL SUBUNIT A"/>
    <property type="match status" value="1"/>
</dbReference>
<evidence type="ECO:0000313" key="4">
    <source>
        <dbReference type="Proteomes" id="UP001189429"/>
    </source>
</evidence>
<dbReference type="InterPro" id="IPR050866">
    <property type="entry name" value="CNG_cation_channel"/>
</dbReference>
<keyword evidence="4" id="KW-1185">Reference proteome</keyword>
<accession>A0ABN9UZ54</accession>
<feature type="domain" description="Cyclic nucleotide-binding" evidence="2">
    <location>
        <begin position="51"/>
        <end position="150"/>
    </location>
</feature>
<dbReference type="CDD" id="cd00038">
    <property type="entry name" value="CAP_ED"/>
    <property type="match status" value="3"/>
</dbReference>
<keyword evidence="1" id="KW-0813">Transport</keyword>
<dbReference type="Proteomes" id="UP001189429">
    <property type="component" value="Unassembled WGS sequence"/>
</dbReference>
<dbReference type="EMBL" id="CAUYUJ010016466">
    <property type="protein sequence ID" value="CAK0865598.1"/>
    <property type="molecule type" value="Genomic_DNA"/>
</dbReference>
<dbReference type="PROSITE" id="PS50042">
    <property type="entry name" value="CNMP_BINDING_3"/>
    <property type="match status" value="3"/>
</dbReference>